<dbReference type="GO" id="GO:0016747">
    <property type="term" value="F:acyltransferase activity, transferring groups other than amino-acyl groups"/>
    <property type="evidence" value="ECO:0007669"/>
    <property type="project" value="InterPro"/>
</dbReference>
<accession>A0A917EZ44</accession>
<evidence type="ECO:0000313" key="5">
    <source>
        <dbReference type="EMBL" id="GGF35921.1"/>
    </source>
</evidence>
<name>A0A917EZ44_9ACTN</name>
<evidence type="ECO:0000256" key="1">
    <source>
        <dbReference type="ARBA" id="ARBA00022679"/>
    </source>
</evidence>
<evidence type="ECO:0000313" key="6">
    <source>
        <dbReference type="Proteomes" id="UP000649179"/>
    </source>
</evidence>
<dbReference type="Pfam" id="PF00583">
    <property type="entry name" value="Acetyltransf_1"/>
    <property type="match status" value="1"/>
</dbReference>
<keyword evidence="6" id="KW-1185">Reference proteome</keyword>
<dbReference type="Proteomes" id="UP000649179">
    <property type="component" value="Unassembled WGS sequence"/>
</dbReference>
<feature type="domain" description="N-acetyltransferase" evidence="4">
    <location>
        <begin position="219"/>
        <end position="371"/>
    </location>
</feature>
<dbReference type="InterPro" id="IPR016181">
    <property type="entry name" value="Acyl_CoA_acyltransferase"/>
</dbReference>
<dbReference type="InterPro" id="IPR000182">
    <property type="entry name" value="GNAT_dom"/>
</dbReference>
<dbReference type="CDD" id="cd04301">
    <property type="entry name" value="NAT_SF"/>
    <property type="match status" value="1"/>
</dbReference>
<dbReference type="RefSeq" id="WP_229660566.1">
    <property type="nucleotide sequence ID" value="NZ_BMKQ01000001.1"/>
</dbReference>
<dbReference type="AlphaFoldDB" id="A0A917EZ44"/>
<dbReference type="Gene3D" id="3.40.630.30">
    <property type="match status" value="1"/>
</dbReference>
<feature type="region of interest" description="Disordered" evidence="3">
    <location>
        <begin position="1"/>
        <end position="38"/>
    </location>
</feature>
<proteinExistence type="predicted"/>
<dbReference type="PROSITE" id="PS51186">
    <property type="entry name" value="GNAT"/>
    <property type="match status" value="1"/>
</dbReference>
<evidence type="ECO:0000256" key="2">
    <source>
        <dbReference type="ARBA" id="ARBA00023315"/>
    </source>
</evidence>
<evidence type="ECO:0000256" key="3">
    <source>
        <dbReference type="SAM" id="MobiDB-lite"/>
    </source>
</evidence>
<keyword evidence="2" id="KW-0012">Acyltransferase</keyword>
<dbReference type="EMBL" id="BMKQ01000001">
    <property type="protein sequence ID" value="GGF35921.1"/>
    <property type="molecule type" value="Genomic_DNA"/>
</dbReference>
<sequence length="371" mass="41248">MPDDTYDPEAMPEHGPVPDAPEERLAPDDPGIPALPGPWSARVPTYADVDALVALRHLDEVQGTGEAHVDPEGIESEVAGQASWTRRQLVAVGADDVPRAWITVHDRAAGRALIWGYFDREIAEVDEIAGVFYAWAEAAAVQMARLRGIDSTRLDESPFGGDDRQVAWLRAAGYEKRRTWLHMDRPVRPEEAELEPRAGVVIRPVDRHENGMPLAADLQVVHQMLETSFEDHFNNYRESFPEFVQRLREDPGHRWDHWWLAYVTEDSVDPEGNAVGGLVPAGTVVCSVMVPDASGAEGSYIEYIGVNRNARGRGVAKSLLGEVIADAARRGRNRVSLEVDDDSPTSADQLYKAMGWETDYVTDSWFKDLSW</sequence>
<dbReference type="InterPro" id="IPR050680">
    <property type="entry name" value="YpeA/RimI_acetyltransf"/>
</dbReference>
<comment type="caution">
    <text evidence="5">The sequence shown here is derived from an EMBL/GenBank/DDBJ whole genome shotgun (WGS) entry which is preliminary data.</text>
</comment>
<dbReference type="SUPFAM" id="SSF55729">
    <property type="entry name" value="Acyl-CoA N-acyltransferases (Nat)"/>
    <property type="match status" value="1"/>
</dbReference>
<protein>
    <submittedName>
        <fullName evidence="5">N-acetyltransferase</fullName>
    </submittedName>
</protein>
<reference evidence="5" key="2">
    <citation type="submission" date="2020-09" db="EMBL/GenBank/DDBJ databases">
        <authorList>
            <person name="Sun Q."/>
            <person name="Zhou Y."/>
        </authorList>
    </citation>
    <scope>NUCLEOTIDE SEQUENCE</scope>
    <source>
        <strain evidence="5">CGMCC 1.16067</strain>
    </source>
</reference>
<reference evidence="5" key="1">
    <citation type="journal article" date="2014" name="Int. J. Syst. Evol. Microbiol.">
        <title>Complete genome sequence of Corynebacterium casei LMG S-19264T (=DSM 44701T), isolated from a smear-ripened cheese.</title>
        <authorList>
            <consortium name="US DOE Joint Genome Institute (JGI-PGF)"/>
            <person name="Walter F."/>
            <person name="Albersmeier A."/>
            <person name="Kalinowski J."/>
            <person name="Ruckert C."/>
        </authorList>
    </citation>
    <scope>NUCLEOTIDE SEQUENCE</scope>
    <source>
        <strain evidence="5">CGMCC 1.16067</strain>
    </source>
</reference>
<dbReference type="PANTHER" id="PTHR43420">
    <property type="entry name" value="ACETYLTRANSFERASE"/>
    <property type="match status" value="1"/>
</dbReference>
<organism evidence="5 6">
    <name type="scientific">Marmoricola endophyticus</name>
    <dbReference type="NCBI Taxonomy" id="2040280"/>
    <lineage>
        <taxon>Bacteria</taxon>
        <taxon>Bacillati</taxon>
        <taxon>Actinomycetota</taxon>
        <taxon>Actinomycetes</taxon>
        <taxon>Propionibacteriales</taxon>
        <taxon>Nocardioidaceae</taxon>
        <taxon>Marmoricola</taxon>
    </lineage>
</organism>
<keyword evidence="1" id="KW-0808">Transferase</keyword>
<gene>
    <name evidence="5" type="ORF">GCM10011519_06810</name>
</gene>
<evidence type="ECO:0000259" key="4">
    <source>
        <dbReference type="PROSITE" id="PS51186"/>
    </source>
</evidence>
<dbReference type="PANTHER" id="PTHR43420:SF44">
    <property type="entry name" value="ACETYLTRANSFERASE YPEA"/>
    <property type="match status" value="1"/>
</dbReference>